<keyword evidence="4 6" id="KW-0479">Metal-binding</keyword>
<evidence type="ECO:0000256" key="6">
    <source>
        <dbReference type="HAMAP-Rule" id="MF_01974"/>
    </source>
</evidence>
<dbReference type="InterPro" id="IPR001714">
    <property type="entry name" value="Pept_M24_MAP"/>
</dbReference>
<comment type="similarity">
    <text evidence="6">Belongs to the peptidase M24A family. Methionine aminopeptidase type 1 subfamily.</text>
</comment>
<dbReference type="InterPro" id="IPR036005">
    <property type="entry name" value="Creatinase/aminopeptidase-like"/>
</dbReference>
<organism evidence="9 10">
    <name type="scientific">Lentihominibacter faecis</name>
    <dbReference type="NCBI Taxonomy" id="2764712"/>
    <lineage>
        <taxon>Bacteria</taxon>
        <taxon>Bacillati</taxon>
        <taxon>Bacillota</taxon>
        <taxon>Clostridia</taxon>
        <taxon>Peptostreptococcales</taxon>
        <taxon>Anaerovoracaceae</taxon>
        <taxon>Lentihominibacter</taxon>
    </lineage>
</organism>
<dbReference type="Proteomes" id="UP000644115">
    <property type="component" value="Unassembled WGS sequence"/>
</dbReference>
<feature type="binding site" evidence="6">
    <location>
        <position position="77"/>
    </location>
    <ligand>
        <name>substrate</name>
    </ligand>
</feature>
<name>A0A923NE60_9FIRM</name>
<dbReference type="PANTHER" id="PTHR43330:SF27">
    <property type="entry name" value="METHIONINE AMINOPEPTIDASE"/>
    <property type="match status" value="1"/>
</dbReference>
<keyword evidence="2 6" id="KW-0031">Aminopeptidase</keyword>
<comment type="cofactor">
    <cofactor evidence="6">
        <name>Co(2+)</name>
        <dbReference type="ChEBI" id="CHEBI:48828"/>
    </cofactor>
    <cofactor evidence="6">
        <name>Zn(2+)</name>
        <dbReference type="ChEBI" id="CHEBI:29105"/>
    </cofactor>
    <cofactor evidence="6">
        <name>Mn(2+)</name>
        <dbReference type="ChEBI" id="CHEBI:29035"/>
    </cofactor>
    <cofactor evidence="6">
        <name>Fe(2+)</name>
        <dbReference type="ChEBI" id="CHEBI:29033"/>
    </cofactor>
    <text evidence="6">Binds 2 divalent metal cations per subunit. Has a high-affinity and a low affinity metal-binding site. The true nature of the physiological cofactor is under debate. The enzyme is active with cobalt, zinc, manganese or divalent iron ions. Most likely, methionine aminopeptidases function as mononuclear Fe(2+)-metalloproteases under physiological conditions, and the catalytically relevant metal-binding site has been assigned to the histidine-containing high-affinity site.</text>
</comment>
<gene>
    <name evidence="6 9" type="primary">map</name>
    <name evidence="9" type="ORF">H8876_00750</name>
</gene>
<comment type="catalytic activity">
    <reaction evidence="6 7">
        <text>Release of N-terminal amino acids, preferentially methionine, from peptides and arylamides.</text>
        <dbReference type="EC" id="3.4.11.18"/>
    </reaction>
</comment>
<feature type="domain" description="Peptidase M24" evidence="8">
    <location>
        <begin position="12"/>
        <end position="240"/>
    </location>
</feature>
<feature type="binding site" evidence="6">
    <location>
        <position position="106"/>
    </location>
    <ligand>
        <name>a divalent metal cation</name>
        <dbReference type="ChEBI" id="CHEBI:60240"/>
        <label>2</label>
        <note>catalytic</note>
    </ligand>
</feature>
<evidence type="ECO:0000256" key="1">
    <source>
        <dbReference type="ARBA" id="ARBA00002521"/>
    </source>
</evidence>
<dbReference type="GO" id="GO:0046872">
    <property type="term" value="F:metal ion binding"/>
    <property type="evidence" value="ECO:0007669"/>
    <property type="project" value="UniProtKB-UniRule"/>
</dbReference>
<feature type="binding site" evidence="6">
    <location>
        <position position="233"/>
    </location>
    <ligand>
        <name>a divalent metal cation</name>
        <dbReference type="ChEBI" id="CHEBI:60240"/>
        <label>1</label>
    </ligand>
</feature>
<dbReference type="EC" id="3.4.11.18" evidence="6 7"/>
<feature type="binding site" evidence="6">
    <location>
        <position position="202"/>
    </location>
    <ligand>
        <name>a divalent metal cation</name>
        <dbReference type="ChEBI" id="CHEBI:60240"/>
        <label>2</label>
        <note>catalytic</note>
    </ligand>
</feature>
<reference evidence="9" key="1">
    <citation type="submission" date="2020-08" db="EMBL/GenBank/DDBJ databases">
        <authorList>
            <person name="Liu C."/>
            <person name="Sun Q."/>
        </authorList>
    </citation>
    <scope>NUCLEOTIDE SEQUENCE</scope>
    <source>
        <strain evidence="9">BX16</strain>
    </source>
</reference>
<dbReference type="GO" id="GO:0004239">
    <property type="term" value="F:initiator methionyl aminopeptidase activity"/>
    <property type="evidence" value="ECO:0007669"/>
    <property type="project" value="UniProtKB-UniRule"/>
</dbReference>
<dbReference type="InterPro" id="IPR000994">
    <property type="entry name" value="Pept_M24"/>
</dbReference>
<feature type="binding site" evidence="6">
    <location>
        <position position="233"/>
    </location>
    <ligand>
        <name>a divalent metal cation</name>
        <dbReference type="ChEBI" id="CHEBI:60240"/>
        <label>2</label>
        <note>catalytic</note>
    </ligand>
</feature>
<dbReference type="PANTHER" id="PTHR43330">
    <property type="entry name" value="METHIONINE AMINOPEPTIDASE"/>
    <property type="match status" value="1"/>
</dbReference>
<protein>
    <recommendedName>
        <fullName evidence="6 7">Methionine aminopeptidase</fullName>
        <shortName evidence="6">MAP</shortName>
        <shortName evidence="6">MetAP</shortName>
        <ecNumber evidence="6 7">3.4.11.18</ecNumber>
    </recommendedName>
    <alternativeName>
        <fullName evidence="6">Peptidase M</fullName>
    </alternativeName>
</protein>
<evidence type="ECO:0000256" key="5">
    <source>
        <dbReference type="ARBA" id="ARBA00022801"/>
    </source>
</evidence>
<dbReference type="HAMAP" id="MF_01974">
    <property type="entry name" value="MetAP_1"/>
    <property type="match status" value="1"/>
</dbReference>
<comment type="function">
    <text evidence="1 6">Removes the N-terminal methionine from nascent proteins. The N-terminal methionine is often cleaved when the second residue in the primary sequence is small and uncharged (Met-Ala-, Cys, Gly, Pro, Ser, Thr, or Val). Requires deformylation of the N(alpha)-formylated initiator methionine before it can be hydrolyzed.</text>
</comment>
<feature type="binding site" evidence="6">
    <location>
        <position position="169"/>
    </location>
    <ligand>
        <name>a divalent metal cation</name>
        <dbReference type="ChEBI" id="CHEBI:60240"/>
        <label>2</label>
        <note>catalytic</note>
    </ligand>
</feature>
<dbReference type="PROSITE" id="PS00680">
    <property type="entry name" value="MAP_1"/>
    <property type="match status" value="1"/>
</dbReference>
<evidence type="ECO:0000313" key="9">
    <source>
        <dbReference type="EMBL" id="MBC5998550.1"/>
    </source>
</evidence>
<accession>A0A923NE60</accession>
<keyword evidence="5 6" id="KW-0378">Hydrolase</keyword>
<dbReference type="InterPro" id="IPR002467">
    <property type="entry name" value="Pept_M24A_MAP1"/>
</dbReference>
<dbReference type="NCBIfam" id="TIGR00500">
    <property type="entry name" value="met_pdase_I"/>
    <property type="match status" value="1"/>
</dbReference>
<keyword evidence="10" id="KW-1185">Reference proteome</keyword>
<dbReference type="GO" id="GO:0006508">
    <property type="term" value="P:proteolysis"/>
    <property type="evidence" value="ECO:0007669"/>
    <property type="project" value="UniProtKB-KW"/>
</dbReference>
<feature type="binding site" evidence="6">
    <location>
        <position position="176"/>
    </location>
    <ligand>
        <name>substrate</name>
    </ligand>
</feature>
<sequence length="250" mass="27387">MIIIKSDEEIDLMRISGKVTGTILKELETFIKPGISTEDIDRFVETTIRDHGMIPTFKGYGGFPASACVSINEEVVHGIPSRDRIIQEGDIVSVDVGSTYKGYVSDAARTYGVGEISKEAQHLIDATRESFFKGLEFCKVGYRLSDISHAIQKSAEGEGFSVIRDFVGHGVGQQMHEDPQIPNYGRPGRGPRLASGMVFAIEPMICQGAYDVETLSNDWTVVTLDGKLAAHYENTVVITDGEPQLLTLVE</sequence>
<comment type="subunit">
    <text evidence="6">Monomer.</text>
</comment>
<evidence type="ECO:0000256" key="7">
    <source>
        <dbReference type="RuleBase" id="RU003653"/>
    </source>
</evidence>
<dbReference type="SUPFAM" id="SSF55920">
    <property type="entry name" value="Creatinase/aminopeptidase"/>
    <property type="match status" value="1"/>
</dbReference>
<dbReference type="GO" id="GO:0005829">
    <property type="term" value="C:cytosol"/>
    <property type="evidence" value="ECO:0007669"/>
    <property type="project" value="TreeGrafter"/>
</dbReference>
<keyword evidence="3 6" id="KW-0645">Protease</keyword>
<evidence type="ECO:0000313" key="10">
    <source>
        <dbReference type="Proteomes" id="UP000644115"/>
    </source>
</evidence>
<evidence type="ECO:0000256" key="2">
    <source>
        <dbReference type="ARBA" id="ARBA00022438"/>
    </source>
</evidence>
<comment type="caution">
    <text evidence="9">The sequence shown here is derived from an EMBL/GenBank/DDBJ whole genome shotgun (WGS) entry which is preliminary data.</text>
</comment>
<dbReference type="PRINTS" id="PR00599">
    <property type="entry name" value="MAPEPTIDASE"/>
</dbReference>
<dbReference type="Pfam" id="PF00557">
    <property type="entry name" value="Peptidase_M24"/>
    <property type="match status" value="1"/>
</dbReference>
<dbReference type="EMBL" id="JACRWC010000013">
    <property type="protein sequence ID" value="MBC5998550.1"/>
    <property type="molecule type" value="Genomic_DNA"/>
</dbReference>
<feature type="binding site" evidence="6">
    <location>
        <position position="106"/>
    </location>
    <ligand>
        <name>a divalent metal cation</name>
        <dbReference type="ChEBI" id="CHEBI:60240"/>
        <label>1</label>
    </ligand>
</feature>
<dbReference type="GO" id="GO:0070006">
    <property type="term" value="F:metalloaminopeptidase activity"/>
    <property type="evidence" value="ECO:0007669"/>
    <property type="project" value="UniProtKB-UniRule"/>
</dbReference>
<proteinExistence type="inferred from homology"/>
<dbReference type="AlphaFoldDB" id="A0A923NE60"/>
<dbReference type="RefSeq" id="WP_177265424.1">
    <property type="nucleotide sequence ID" value="NZ_JACRWC010000013.1"/>
</dbReference>
<feature type="binding site" evidence="6">
    <location>
        <position position="95"/>
    </location>
    <ligand>
        <name>a divalent metal cation</name>
        <dbReference type="ChEBI" id="CHEBI:60240"/>
        <label>1</label>
    </ligand>
</feature>
<evidence type="ECO:0000256" key="4">
    <source>
        <dbReference type="ARBA" id="ARBA00022723"/>
    </source>
</evidence>
<evidence type="ECO:0000256" key="3">
    <source>
        <dbReference type="ARBA" id="ARBA00022670"/>
    </source>
</evidence>
<evidence type="ECO:0000259" key="8">
    <source>
        <dbReference type="Pfam" id="PF00557"/>
    </source>
</evidence>
<dbReference type="CDD" id="cd01086">
    <property type="entry name" value="MetAP1"/>
    <property type="match status" value="1"/>
</dbReference>
<dbReference type="Gene3D" id="3.90.230.10">
    <property type="entry name" value="Creatinase/methionine aminopeptidase superfamily"/>
    <property type="match status" value="1"/>
</dbReference>